<dbReference type="EMBL" id="MGIZ01000046">
    <property type="protein sequence ID" value="OGM97915.1"/>
    <property type="molecule type" value="Genomic_DNA"/>
</dbReference>
<organism evidence="2 3">
    <name type="scientific">Candidatus Yanofskybacteria bacterium RIFCSPHIGHO2_01_FULL_39_8b</name>
    <dbReference type="NCBI Taxonomy" id="1802659"/>
    <lineage>
        <taxon>Bacteria</taxon>
        <taxon>Candidatus Yanofskyibacteriota</taxon>
    </lineage>
</organism>
<evidence type="ECO:0000313" key="3">
    <source>
        <dbReference type="Proteomes" id="UP000177594"/>
    </source>
</evidence>
<keyword evidence="1" id="KW-0472">Membrane</keyword>
<protein>
    <submittedName>
        <fullName evidence="2">Uncharacterized protein</fullName>
    </submittedName>
</protein>
<gene>
    <name evidence="2" type="ORF">A2817_01750</name>
</gene>
<dbReference type="Proteomes" id="UP000177594">
    <property type="component" value="Unassembled WGS sequence"/>
</dbReference>
<reference evidence="2 3" key="1">
    <citation type="journal article" date="2016" name="Nat. Commun.">
        <title>Thousands of microbial genomes shed light on interconnected biogeochemical processes in an aquifer system.</title>
        <authorList>
            <person name="Anantharaman K."/>
            <person name="Brown C.T."/>
            <person name="Hug L.A."/>
            <person name="Sharon I."/>
            <person name="Castelle C.J."/>
            <person name="Probst A.J."/>
            <person name="Thomas B.C."/>
            <person name="Singh A."/>
            <person name="Wilkins M.J."/>
            <person name="Karaoz U."/>
            <person name="Brodie E.L."/>
            <person name="Williams K.H."/>
            <person name="Hubbard S.S."/>
            <person name="Banfield J.F."/>
        </authorList>
    </citation>
    <scope>NUCLEOTIDE SEQUENCE [LARGE SCALE GENOMIC DNA]</scope>
</reference>
<keyword evidence="1" id="KW-0812">Transmembrane</keyword>
<proteinExistence type="predicted"/>
<comment type="caution">
    <text evidence="2">The sequence shown here is derived from an EMBL/GenBank/DDBJ whole genome shotgun (WGS) entry which is preliminary data.</text>
</comment>
<dbReference type="AlphaFoldDB" id="A0A1F8ED90"/>
<name>A0A1F8ED90_9BACT</name>
<evidence type="ECO:0000256" key="1">
    <source>
        <dbReference type="SAM" id="Phobius"/>
    </source>
</evidence>
<feature type="transmembrane region" description="Helical" evidence="1">
    <location>
        <begin position="33"/>
        <end position="53"/>
    </location>
</feature>
<sequence length="314" mass="35951">MNDELPHTPVKKGMLYWFDNLIKKFIPNFNYRAILYFSVIFAVAVYIHVWRIAPAPPAPKPPDQKHETVIADESYWDSQPYKDKIKNQTVDSFVSELSNWLNGKDKELVKRKFEDLVFINYGLTQDTGGDLTTVVPESFAYLENNVKARYQYAKDKDFLADTPTLVKIGAIICNINETTEQVTGVELYDWRYASMPKLAAFMKTKPDWKVTVGDRILDVSDPRIEDKDLLKYRNAQTQPVGLFSFLIFHNPKTNRITLADTRILDLNGIDAKLTLARISARWNKQPKLYFVAGFEGCKSLTSSTTSPIPYGQSD</sequence>
<evidence type="ECO:0000313" key="2">
    <source>
        <dbReference type="EMBL" id="OGM97915.1"/>
    </source>
</evidence>
<accession>A0A1F8ED90</accession>
<keyword evidence="1" id="KW-1133">Transmembrane helix</keyword>